<dbReference type="AlphaFoldDB" id="K9IQ19"/>
<feature type="signal peptide" evidence="1">
    <location>
        <begin position="1"/>
        <end position="33"/>
    </location>
</feature>
<evidence type="ECO:0008006" key="3">
    <source>
        <dbReference type="Google" id="ProtNLM"/>
    </source>
</evidence>
<evidence type="ECO:0000256" key="1">
    <source>
        <dbReference type="SAM" id="SignalP"/>
    </source>
</evidence>
<evidence type="ECO:0000313" key="2">
    <source>
        <dbReference type="EMBL" id="JAA50373.1"/>
    </source>
</evidence>
<feature type="non-terminal residue" evidence="2">
    <location>
        <position position="1"/>
    </location>
</feature>
<name>K9IQ19_DESRO</name>
<feature type="chain" id="PRO_5003931259" description="Secreted protein" evidence="1">
    <location>
        <begin position="34"/>
        <end position="83"/>
    </location>
</feature>
<sequence length="83" mass="8928">SGVCCGIQDGPFASHSCLLTVSVLTRTWDTVWACVSGVTCLVGSVSGSSDCSQWDSQQNYFSGNCCALQYPTLRFCRTPHGHF</sequence>
<organism evidence="2">
    <name type="scientific">Desmodus rotundus</name>
    <name type="common">Vampire bat</name>
    <dbReference type="NCBI Taxonomy" id="9430"/>
    <lineage>
        <taxon>Eukaryota</taxon>
        <taxon>Metazoa</taxon>
        <taxon>Chordata</taxon>
        <taxon>Craniata</taxon>
        <taxon>Vertebrata</taxon>
        <taxon>Euteleostomi</taxon>
        <taxon>Mammalia</taxon>
        <taxon>Eutheria</taxon>
        <taxon>Laurasiatheria</taxon>
        <taxon>Chiroptera</taxon>
        <taxon>Yangochiroptera</taxon>
        <taxon>Phyllostomidae</taxon>
        <taxon>Desmodontinae</taxon>
        <taxon>Desmodus</taxon>
    </lineage>
</organism>
<proteinExistence type="evidence at transcript level"/>
<accession>K9IQ19</accession>
<protein>
    <recommendedName>
        <fullName evidence="3">Secreted protein</fullName>
    </recommendedName>
</protein>
<reference evidence="2" key="1">
    <citation type="submission" date="2012-11" db="EMBL/GenBank/DDBJ databases">
        <title>The Vampirome: Transcriptome and Proteome Analysis of the Submandibular and Accessory Glands of the Vampire Bat and Vector of Human Rabies, Desmodus rotundus.</title>
        <authorList>
            <person name="Francischetti I.M.B."/>
            <person name="Assumpcao T.C.F."/>
            <person name="Ma D."/>
            <person name="Vicente E.C."/>
            <person name="Ribeiro J.M.C."/>
        </authorList>
    </citation>
    <scope>NUCLEOTIDE SEQUENCE</scope>
    <source>
        <tissue evidence="2">Salivary gland</tissue>
    </source>
</reference>
<keyword evidence="1" id="KW-0732">Signal</keyword>
<dbReference type="EMBL" id="GABZ01003152">
    <property type="protein sequence ID" value="JAA50373.1"/>
    <property type="molecule type" value="mRNA"/>
</dbReference>